<keyword evidence="2" id="KW-1185">Reference proteome</keyword>
<organism evidence="1 2">
    <name type="scientific">Streptomyces achmelvichensis</name>
    <dbReference type="NCBI Taxonomy" id="3134111"/>
    <lineage>
        <taxon>Bacteria</taxon>
        <taxon>Bacillati</taxon>
        <taxon>Actinomycetota</taxon>
        <taxon>Actinomycetes</taxon>
        <taxon>Kitasatosporales</taxon>
        <taxon>Streptomycetaceae</taxon>
        <taxon>Streptomyces</taxon>
    </lineage>
</organism>
<gene>
    <name evidence="1" type="ORF">WKI67_41065</name>
</gene>
<evidence type="ECO:0000313" key="2">
    <source>
        <dbReference type="Proteomes" id="UP001377168"/>
    </source>
</evidence>
<reference evidence="1" key="1">
    <citation type="submission" date="2024-03" db="EMBL/GenBank/DDBJ databases">
        <title>Novel Streptomyces species of biotechnological and ecological value are a feature of Machair soil.</title>
        <authorList>
            <person name="Prole J.R."/>
            <person name="Goodfellow M."/>
            <person name="Allenby N."/>
            <person name="Ward A.C."/>
        </authorList>
    </citation>
    <scope>NUCLEOTIDE SEQUENCE</scope>
    <source>
        <strain evidence="1">MS2.AVA.5</strain>
    </source>
</reference>
<dbReference type="EMBL" id="JBBKAJ010000022">
    <property type="protein sequence ID" value="MEJ8639744.1"/>
    <property type="molecule type" value="Genomic_DNA"/>
</dbReference>
<name>A0ACC6Q885_9ACTN</name>
<dbReference type="Proteomes" id="UP001377168">
    <property type="component" value="Unassembled WGS sequence"/>
</dbReference>
<evidence type="ECO:0000313" key="1">
    <source>
        <dbReference type="EMBL" id="MEJ8639744.1"/>
    </source>
</evidence>
<sequence length="137" mass="14251">METFTNLLSEIRAYGQGVVVVDQIPTKIALDVLKNTNLKVAHRIVAGDDREVLGATMAMTPEQEAALATLPVGRAAVFTDGGDAPLLLQVPPVKGGSGTWPTDSVVRDYIARHGPAPGGAPPTADCDRRCLAAPPGL</sequence>
<protein>
    <submittedName>
        <fullName evidence="1">Uncharacterized protein</fullName>
    </submittedName>
</protein>
<accession>A0ACC6Q885</accession>
<proteinExistence type="predicted"/>
<comment type="caution">
    <text evidence="1">The sequence shown here is derived from an EMBL/GenBank/DDBJ whole genome shotgun (WGS) entry which is preliminary data.</text>
</comment>